<dbReference type="AlphaFoldDB" id="A0A2A4F2E7"/>
<evidence type="ECO:0000313" key="3">
    <source>
        <dbReference type="EMBL" id="PCE27541.1"/>
    </source>
</evidence>
<name>A0A2A4F2E7_9BURK</name>
<reference evidence="3 4" key="1">
    <citation type="submission" date="2017-01" db="EMBL/GenBank/DDBJ databases">
        <title>Whole-Genome Shotgun Sequencing of Two beta-Proteobacterial Species in Search of the Bulgecin Biosynthetic Cluster.</title>
        <authorList>
            <person name="Horsman M.E."/>
            <person name="Marous D.R."/>
            <person name="Li R."/>
            <person name="Oliver R.A."/>
            <person name="Byun B."/>
            <person name="Emrich S.J."/>
            <person name="Boggess B."/>
            <person name="Townsend C.A."/>
            <person name="Mobashery S."/>
        </authorList>
    </citation>
    <scope>NUCLEOTIDE SEQUENCE [LARGE SCALE GENOMIC DNA]</scope>
    <source>
        <strain evidence="3 4">ATCC 31363</strain>
    </source>
</reference>
<dbReference type="GO" id="GO:0005829">
    <property type="term" value="C:cytosol"/>
    <property type="evidence" value="ECO:0007669"/>
    <property type="project" value="TreeGrafter"/>
</dbReference>
<sequence>MGHHSPITGRVAVISSKAIGDSLLLMTVAHNLQLNGATVTVFGRHIHALRKWFPGVEVRPPLEPATAQTALADFSLVLALHPTLDLTGTHPRVVLLDHLCRSGSQEPMARRLFDFCRNELNLPVTQNINGLTAPADLQHRKHTSRVIIHPTASTADKCWLKSRYVNLARRLRRNGFDPYFVLAPEERAGWLDVVREGLNVPAFDTLEDVAASVYESGWFIGNDSGIGHLASNLDIPTLSLFMRRGIARTWRPGWGGGQILIGSSFIPGARLKERFWKYALTVGRVERAFARLRHATAQVSTQAAPAVTTPAFVRETV</sequence>
<evidence type="ECO:0000256" key="2">
    <source>
        <dbReference type="ARBA" id="ARBA00022679"/>
    </source>
</evidence>
<comment type="caution">
    <text evidence="3">The sequence shown here is derived from an EMBL/GenBank/DDBJ whole genome shotgun (WGS) entry which is preliminary data.</text>
</comment>
<evidence type="ECO:0000313" key="4">
    <source>
        <dbReference type="Proteomes" id="UP000218022"/>
    </source>
</evidence>
<dbReference type="PANTHER" id="PTHR30160">
    <property type="entry name" value="TETRAACYLDISACCHARIDE 4'-KINASE-RELATED"/>
    <property type="match status" value="1"/>
</dbReference>
<gene>
    <name evidence="3" type="ORF">BWP39_03290</name>
</gene>
<dbReference type="EMBL" id="MTZV01000002">
    <property type="protein sequence ID" value="PCE27541.1"/>
    <property type="molecule type" value="Genomic_DNA"/>
</dbReference>
<dbReference type="InterPro" id="IPR002201">
    <property type="entry name" value="Glyco_trans_9"/>
</dbReference>
<proteinExistence type="predicted"/>
<dbReference type="OrthoDB" id="7025314at2"/>
<accession>A0A2A4F2E7</accession>
<keyword evidence="1" id="KW-0328">Glycosyltransferase</keyword>
<dbReference type="Proteomes" id="UP000218022">
    <property type="component" value="Unassembled WGS sequence"/>
</dbReference>
<keyword evidence="2 3" id="KW-0808">Transferase</keyword>
<organism evidence="3 4">
    <name type="scientific">Paraburkholderia acidicola</name>
    <dbReference type="NCBI Taxonomy" id="1912599"/>
    <lineage>
        <taxon>Bacteria</taxon>
        <taxon>Pseudomonadati</taxon>
        <taxon>Pseudomonadota</taxon>
        <taxon>Betaproteobacteria</taxon>
        <taxon>Burkholderiales</taxon>
        <taxon>Burkholderiaceae</taxon>
        <taxon>Paraburkholderia</taxon>
    </lineage>
</organism>
<dbReference type="Pfam" id="PF01075">
    <property type="entry name" value="Glyco_transf_9"/>
    <property type="match status" value="1"/>
</dbReference>
<dbReference type="GO" id="GO:0009244">
    <property type="term" value="P:lipopolysaccharide core region biosynthetic process"/>
    <property type="evidence" value="ECO:0007669"/>
    <property type="project" value="TreeGrafter"/>
</dbReference>
<dbReference type="SUPFAM" id="SSF53756">
    <property type="entry name" value="UDP-Glycosyltransferase/glycogen phosphorylase"/>
    <property type="match status" value="1"/>
</dbReference>
<evidence type="ECO:0000256" key="1">
    <source>
        <dbReference type="ARBA" id="ARBA00022676"/>
    </source>
</evidence>
<dbReference type="Gene3D" id="3.40.50.2000">
    <property type="entry name" value="Glycogen Phosphorylase B"/>
    <property type="match status" value="1"/>
</dbReference>
<dbReference type="InterPro" id="IPR051199">
    <property type="entry name" value="LPS_LOS_Heptosyltrfase"/>
</dbReference>
<protein>
    <submittedName>
        <fullName evidence="3">ADP-heptose--LPS heptosyltransferase</fullName>
    </submittedName>
</protein>
<dbReference type="GO" id="GO:0008713">
    <property type="term" value="F:ADP-heptose-lipopolysaccharide heptosyltransferase activity"/>
    <property type="evidence" value="ECO:0007669"/>
    <property type="project" value="TreeGrafter"/>
</dbReference>